<comment type="caution">
    <text evidence="1">The sequence shown here is derived from an EMBL/GenBank/DDBJ whole genome shotgun (WGS) entry which is preliminary data.</text>
</comment>
<organism evidence="1 2">
    <name type="scientific">Toxoplasma gondii CAST</name>
    <dbReference type="NCBI Taxonomy" id="943122"/>
    <lineage>
        <taxon>Eukaryota</taxon>
        <taxon>Sar</taxon>
        <taxon>Alveolata</taxon>
        <taxon>Apicomplexa</taxon>
        <taxon>Conoidasida</taxon>
        <taxon>Coccidia</taxon>
        <taxon>Eucoccidiorida</taxon>
        <taxon>Eimeriorina</taxon>
        <taxon>Sarcocystidae</taxon>
        <taxon>Toxoplasma</taxon>
    </lineage>
</organism>
<dbReference type="AlphaFoldDB" id="A0A425HUF7"/>
<gene>
    <name evidence="1" type="ORF">TGCAST_285800B</name>
</gene>
<dbReference type="VEuPathDB" id="ToxoDB:TGCAST_285800B"/>
<proteinExistence type="predicted"/>
<feature type="non-terminal residue" evidence="1">
    <location>
        <position position="232"/>
    </location>
</feature>
<evidence type="ECO:0000313" key="1">
    <source>
        <dbReference type="EMBL" id="RQX69814.1"/>
    </source>
</evidence>
<sequence length="232" mass="26157">QRDLLRLEAPRHLSAPRVARRACCPHLRRLSSRCLPRRTVRANHGHCGVRRGDSAAHSYAVASRVLASESDSRMRNFWKKPVESRPADSRPRPLPFLPPPSYRQRPLCHCFPAKTCGRCWTSLGLSGHLRGRWLVSRHPPPNRSSRRSACVSLRALQLAVDGRVRLLLGAAGVSWGLPHLLDRIPVSVHCLRVFLRSSRPEAARRLGEKEVCRPRDRENLCGCQETSSCHCS</sequence>
<dbReference type="Proteomes" id="UP000284452">
    <property type="component" value="Unassembled WGS sequence"/>
</dbReference>
<protein>
    <submittedName>
        <fullName evidence="1">Uncharacterized protein</fullName>
    </submittedName>
</protein>
<accession>A0A425HUF7</accession>
<reference evidence="1 2" key="1">
    <citation type="submission" date="2017-10" db="EMBL/GenBank/DDBJ databases">
        <authorList>
            <person name="Sibley D."/>
            <person name="Venepally P."/>
            <person name="Karamycheva S."/>
            <person name="Hadjithomas M."/>
            <person name="Khan A."/>
            <person name="Brunk B."/>
            <person name="Roos D."/>
            <person name="Caler E."/>
            <person name="Lorenzi H."/>
        </authorList>
    </citation>
    <scope>NUCLEOTIDE SEQUENCE [LARGE SCALE GENOMIC DNA]</scope>
    <source>
        <strain evidence="1 2">CAST</strain>
    </source>
</reference>
<name>A0A425HUF7_TOXGO</name>
<feature type="non-terminal residue" evidence="1">
    <location>
        <position position="1"/>
    </location>
</feature>
<evidence type="ECO:0000313" key="2">
    <source>
        <dbReference type="Proteomes" id="UP000284452"/>
    </source>
</evidence>
<dbReference type="EMBL" id="AHIV02001487">
    <property type="protein sequence ID" value="RQX69814.1"/>
    <property type="molecule type" value="Genomic_DNA"/>
</dbReference>